<sequence>MYIFGTAIGDAINNTKKTKARKKDMLMFEGINGLAFGCRALKKGQRLLFFLKKEVF</sequence>
<reference evidence="2 3" key="1">
    <citation type="submission" date="2020-08" db="EMBL/GenBank/DDBJ databases">
        <title>Genomic Encyclopedia of Type Strains, Phase IV (KMG-IV): sequencing the most valuable type-strain genomes for metagenomic binning, comparative biology and taxonomic classification.</title>
        <authorList>
            <person name="Goeker M."/>
        </authorList>
    </citation>
    <scope>NUCLEOTIDE SEQUENCE [LARGE SCALE GENOMIC DNA]</scope>
    <source>
        <strain evidence="2 3">DSM 17989</strain>
    </source>
</reference>
<gene>
    <name evidence="1" type="ORF">HNP67_000984</name>
    <name evidence="2" type="ORF">HNP67_001071</name>
</gene>
<comment type="caution">
    <text evidence="2">The sequence shown here is derived from an EMBL/GenBank/DDBJ whole genome shotgun (WGS) entry which is preliminary data.</text>
</comment>
<proteinExistence type="predicted"/>
<dbReference type="EMBL" id="JACHFB010000004">
    <property type="protein sequence ID" value="MBB6213576.1"/>
    <property type="molecule type" value="Genomic_DNA"/>
</dbReference>
<dbReference type="Proteomes" id="UP000536100">
    <property type="component" value="Unassembled WGS sequence"/>
</dbReference>
<protein>
    <submittedName>
        <fullName evidence="2">Uncharacterized protein</fullName>
    </submittedName>
</protein>
<evidence type="ECO:0000313" key="2">
    <source>
        <dbReference type="EMBL" id="MBB6213576.1"/>
    </source>
</evidence>
<dbReference type="AlphaFoldDB" id="A0A7W9ZL81"/>
<dbReference type="RefSeq" id="WP_236845736.1">
    <property type="nucleotide sequence ID" value="NZ_CP179434.1"/>
</dbReference>
<name>A0A7W9ZL81_9SPIR</name>
<organism evidence="2 3">
    <name type="scientific">Borreliella californiensis</name>
    <dbReference type="NCBI Taxonomy" id="373543"/>
    <lineage>
        <taxon>Bacteria</taxon>
        <taxon>Pseudomonadati</taxon>
        <taxon>Spirochaetota</taxon>
        <taxon>Spirochaetia</taxon>
        <taxon>Spirochaetales</taxon>
        <taxon>Borreliaceae</taxon>
        <taxon>Borreliella</taxon>
    </lineage>
</organism>
<evidence type="ECO:0000313" key="1">
    <source>
        <dbReference type="EMBL" id="MBB6213489.1"/>
    </source>
</evidence>
<evidence type="ECO:0000313" key="3">
    <source>
        <dbReference type="Proteomes" id="UP000536100"/>
    </source>
</evidence>
<accession>A0A7W9ZL81</accession>
<dbReference type="EMBL" id="JACHFB010000004">
    <property type="protein sequence ID" value="MBB6213489.1"/>
    <property type="molecule type" value="Genomic_DNA"/>
</dbReference>